<dbReference type="AlphaFoldDB" id="A0A645E0A0"/>
<evidence type="ECO:0000313" key="9">
    <source>
        <dbReference type="EMBL" id="MPM94981.1"/>
    </source>
</evidence>
<comment type="similarity">
    <text evidence="2">Belongs to the AzlC family.</text>
</comment>
<name>A0A645E0A0_9ZZZZ</name>
<evidence type="ECO:0000256" key="8">
    <source>
        <dbReference type="SAM" id="Phobius"/>
    </source>
</evidence>
<organism evidence="9">
    <name type="scientific">bioreactor metagenome</name>
    <dbReference type="NCBI Taxonomy" id="1076179"/>
    <lineage>
        <taxon>unclassified sequences</taxon>
        <taxon>metagenomes</taxon>
        <taxon>ecological metagenomes</taxon>
    </lineage>
</organism>
<gene>
    <name evidence="9" type="ORF">SDC9_142130</name>
</gene>
<evidence type="ECO:0000256" key="5">
    <source>
        <dbReference type="ARBA" id="ARBA00022692"/>
    </source>
</evidence>
<dbReference type="InterPro" id="IPR011606">
    <property type="entry name" value="Brnchd-chn_aa_trnsp_permease"/>
</dbReference>
<keyword evidence="4" id="KW-1003">Cell membrane</keyword>
<evidence type="ECO:0000256" key="2">
    <source>
        <dbReference type="ARBA" id="ARBA00010735"/>
    </source>
</evidence>
<evidence type="ECO:0000256" key="4">
    <source>
        <dbReference type="ARBA" id="ARBA00022475"/>
    </source>
</evidence>
<evidence type="ECO:0000256" key="3">
    <source>
        <dbReference type="ARBA" id="ARBA00022448"/>
    </source>
</evidence>
<dbReference type="GO" id="GO:1903785">
    <property type="term" value="P:L-valine transmembrane transport"/>
    <property type="evidence" value="ECO:0007669"/>
    <property type="project" value="TreeGrafter"/>
</dbReference>
<dbReference type="GO" id="GO:0005886">
    <property type="term" value="C:plasma membrane"/>
    <property type="evidence" value="ECO:0007669"/>
    <property type="project" value="UniProtKB-SubCell"/>
</dbReference>
<accession>A0A645E0A0</accession>
<proteinExistence type="inferred from homology"/>
<keyword evidence="6 8" id="KW-1133">Transmembrane helix</keyword>
<feature type="transmembrane region" description="Helical" evidence="8">
    <location>
        <begin position="37"/>
        <end position="56"/>
    </location>
</feature>
<evidence type="ECO:0000256" key="6">
    <source>
        <dbReference type="ARBA" id="ARBA00022989"/>
    </source>
</evidence>
<evidence type="ECO:0000256" key="7">
    <source>
        <dbReference type="ARBA" id="ARBA00023136"/>
    </source>
</evidence>
<keyword evidence="7 8" id="KW-0472">Membrane</keyword>
<comment type="subcellular location">
    <subcellularLocation>
        <location evidence="1">Cell membrane</location>
        <topology evidence="1">Multi-pass membrane protein</topology>
    </subcellularLocation>
</comment>
<dbReference type="PANTHER" id="PTHR34979">
    <property type="entry name" value="INNER MEMBRANE PROTEIN YGAZ"/>
    <property type="match status" value="1"/>
</dbReference>
<keyword evidence="3" id="KW-0813">Transport</keyword>
<reference evidence="9" key="1">
    <citation type="submission" date="2019-08" db="EMBL/GenBank/DDBJ databases">
        <authorList>
            <person name="Kucharzyk K."/>
            <person name="Murdoch R.W."/>
            <person name="Higgins S."/>
            <person name="Loffler F."/>
        </authorList>
    </citation>
    <scope>NUCLEOTIDE SEQUENCE</scope>
</reference>
<evidence type="ECO:0000256" key="1">
    <source>
        <dbReference type="ARBA" id="ARBA00004651"/>
    </source>
</evidence>
<sequence length="110" mass="11942">MEPPEGVDKKYFYLSISLLDYLYWVGGTALGGLLGDFIPFDTAGLDFALTALFVVLFMEQWKKRENRAAGLIGIIATAACLLAFGPDNLVIPAMLAIVAILLTGRKKLCT</sequence>
<evidence type="ECO:0008006" key="10">
    <source>
        <dbReference type="Google" id="ProtNLM"/>
    </source>
</evidence>
<dbReference type="EMBL" id="VSSQ01041530">
    <property type="protein sequence ID" value="MPM94981.1"/>
    <property type="molecule type" value="Genomic_DNA"/>
</dbReference>
<comment type="caution">
    <text evidence="9">The sequence shown here is derived from an EMBL/GenBank/DDBJ whole genome shotgun (WGS) entry which is preliminary data.</text>
</comment>
<keyword evidence="5 8" id="KW-0812">Transmembrane</keyword>
<protein>
    <recommendedName>
        <fullName evidence="10">Branched-chain amino acid transport protein AzlC</fullName>
    </recommendedName>
</protein>
<feature type="transmembrane region" description="Helical" evidence="8">
    <location>
        <begin position="68"/>
        <end position="84"/>
    </location>
</feature>
<feature type="transmembrane region" description="Helical" evidence="8">
    <location>
        <begin position="12"/>
        <end position="31"/>
    </location>
</feature>
<dbReference type="PANTHER" id="PTHR34979:SF1">
    <property type="entry name" value="INNER MEMBRANE PROTEIN YGAZ"/>
    <property type="match status" value="1"/>
</dbReference>